<sequence>MPLLIRLPVCAYHATRRNLRGMTRPLEPVEFYYSRVYRSTWDQFFICRDGTTHTRVYACKQCAASFTR</sequence>
<name>A0A2T3XYJ2_9BURK</name>
<protein>
    <submittedName>
        <fullName evidence="1">Uncharacterized protein</fullName>
    </submittedName>
</protein>
<dbReference type="Proteomes" id="UP000240638">
    <property type="component" value="Unassembled WGS sequence"/>
</dbReference>
<dbReference type="EMBL" id="PYUC01000003">
    <property type="protein sequence ID" value="PTB21575.1"/>
    <property type="molecule type" value="Genomic_DNA"/>
</dbReference>
<evidence type="ECO:0000313" key="2">
    <source>
        <dbReference type="Proteomes" id="UP000240638"/>
    </source>
</evidence>
<organism evidence="1 2">
    <name type="scientific">Trinickia symbiotica</name>
    <dbReference type="NCBI Taxonomy" id="863227"/>
    <lineage>
        <taxon>Bacteria</taxon>
        <taxon>Pseudomonadati</taxon>
        <taxon>Pseudomonadota</taxon>
        <taxon>Betaproteobacteria</taxon>
        <taxon>Burkholderiales</taxon>
        <taxon>Burkholderiaceae</taxon>
        <taxon>Trinickia</taxon>
    </lineage>
</organism>
<gene>
    <name evidence="1" type="ORF">C9I57_08045</name>
</gene>
<accession>A0A2T3XYJ2</accession>
<proteinExistence type="predicted"/>
<reference evidence="1 2" key="1">
    <citation type="submission" date="2018-03" db="EMBL/GenBank/DDBJ databases">
        <title>Whole genome analyses suggest that Burkholderia sensu lato contains two further novel genera in the rhizoxinica-symbiotica group Mycetohabitans gen. nov., and Trinickia gen. nov.: implications for the evolution of diazotrophy and nodulation in the Burkholderiaceae.</title>
        <authorList>
            <person name="Estrada De Los Santos P."/>
            <person name="Palmer M."/>
            <person name="Chavez-Ramirez B."/>
            <person name="Steenkamp E.T."/>
            <person name="Hirsch A.M."/>
            <person name="Manyaka P."/>
            <person name="Maluk M."/>
            <person name="Lafos M."/>
            <person name="Crook M."/>
            <person name="Gross E."/>
            <person name="Simon M.F."/>
            <person name="Bueno Dos Reis Junior F."/>
            <person name="Poole P.S."/>
            <person name="Venter S.N."/>
            <person name="James E.K."/>
        </authorList>
    </citation>
    <scope>NUCLEOTIDE SEQUENCE [LARGE SCALE GENOMIC DNA]</scope>
    <source>
        <strain evidence="1 2">JPY-366</strain>
    </source>
</reference>
<comment type="caution">
    <text evidence="1">The sequence shown here is derived from an EMBL/GenBank/DDBJ whole genome shotgun (WGS) entry which is preliminary data.</text>
</comment>
<evidence type="ECO:0000313" key="1">
    <source>
        <dbReference type="EMBL" id="PTB21575.1"/>
    </source>
</evidence>
<dbReference type="AlphaFoldDB" id="A0A2T3XYJ2"/>